<feature type="transmembrane region" description="Helical" evidence="11">
    <location>
        <begin position="165"/>
        <end position="186"/>
    </location>
</feature>
<dbReference type="InterPro" id="IPR006603">
    <property type="entry name" value="PQ-loop_rpt"/>
</dbReference>
<evidence type="ECO:0000256" key="12">
    <source>
        <dbReference type="SAM" id="SignalP"/>
    </source>
</evidence>
<dbReference type="EMBL" id="HBUF01642535">
    <property type="protein sequence ID" value="CAG6785252.1"/>
    <property type="molecule type" value="Transcribed_RNA"/>
</dbReference>
<evidence type="ECO:0000256" key="5">
    <source>
        <dbReference type="ARBA" id="ARBA00022737"/>
    </source>
</evidence>
<keyword evidence="8 11" id="KW-0472">Membrane</keyword>
<reference evidence="13" key="1">
    <citation type="submission" date="2021-05" db="EMBL/GenBank/DDBJ databases">
        <authorList>
            <person name="Alioto T."/>
            <person name="Alioto T."/>
            <person name="Gomez Garrido J."/>
        </authorList>
    </citation>
    <scope>NUCLEOTIDE SEQUENCE</scope>
</reference>
<dbReference type="EMBL" id="HBUF01642534">
    <property type="protein sequence ID" value="CAG6785249.1"/>
    <property type="molecule type" value="Transcribed_RNA"/>
</dbReference>
<evidence type="ECO:0000256" key="1">
    <source>
        <dbReference type="ARBA" id="ARBA00004155"/>
    </source>
</evidence>
<keyword evidence="3" id="KW-0813">Transport</keyword>
<feature type="transmembrane region" description="Helical" evidence="11">
    <location>
        <begin position="249"/>
        <end position="269"/>
    </location>
</feature>
<comment type="catalytic activity">
    <reaction evidence="10">
        <text>L-cystine(out) + H(+)(out) = L-cystine(in) + H(+)(in)</text>
        <dbReference type="Rhea" id="RHEA:66172"/>
        <dbReference type="ChEBI" id="CHEBI:15378"/>
        <dbReference type="ChEBI" id="CHEBI:35491"/>
    </reaction>
    <physiologicalReaction direction="left-to-right" evidence="10">
        <dbReference type="Rhea" id="RHEA:66173"/>
    </physiologicalReaction>
</comment>
<evidence type="ECO:0000256" key="10">
    <source>
        <dbReference type="ARBA" id="ARBA00048473"/>
    </source>
</evidence>
<feature type="transmembrane region" description="Helical" evidence="11">
    <location>
        <begin position="346"/>
        <end position="367"/>
    </location>
</feature>
<comment type="similarity">
    <text evidence="2">Belongs to the cystinosin family.</text>
</comment>
<dbReference type="FunFam" id="1.20.1280.290:FF:000016">
    <property type="entry name" value="Cystinosin homolog"/>
    <property type="match status" value="1"/>
</dbReference>
<evidence type="ECO:0000256" key="11">
    <source>
        <dbReference type="SAM" id="Phobius"/>
    </source>
</evidence>
<comment type="subcellular location">
    <subcellularLocation>
        <location evidence="1">Lysosome membrane</location>
        <topology evidence="1">Multi-pass membrane protein</topology>
    </subcellularLocation>
</comment>
<dbReference type="EMBL" id="HBUF01642537">
    <property type="protein sequence ID" value="CAG6785258.1"/>
    <property type="molecule type" value="Transcribed_RNA"/>
</dbReference>
<feature type="transmembrane region" description="Helical" evidence="11">
    <location>
        <begin position="312"/>
        <end position="331"/>
    </location>
</feature>
<proteinExistence type="inferred from homology"/>
<dbReference type="EMBL" id="HBUF01642538">
    <property type="protein sequence ID" value="CAG6785261.1"/>
    <property type="molecule type" value="Transcribed_RNA"/>
</dbReference>
<dbReference type="EMBL" id="HBUF01642533">
    <property type="protein sequence ID" value="CAG6785246.1"/>
    <property type="molecule type" value="Transcribed_RNA"/>
</dbReference>
<keyword evidence="12" id="KW-0732">Signal</keyword>
<dbReference type="AlphaFoldDB" id="A0A8D9FCF9"/>
<evidence type="ECO:0000256" key="8">
    <source>
        <dbReference type="ARBA" id="ARBA00023136"/>
    </source>
</evidence>
<dbReference type="Pfam" id="PF04193">
    <property type="entry name" value="PQ-loop"/>
    <property type="match status" value="2"/>
</dbReference>
<feature type="signal peptide" evidence="12">
    <location>
        <begin position="1"/>
        <end position="29"/>
    </location>
</feature>
<dbReference type="NCBIfam" id="TIGR00951">
    <property type="entry name" value="2A43"/>
    <property type="match status" value="1"/>
</dbReference>
<feature type="transmembrane region" description="Helical" evidence="11">
    <location>
        <begin position="133"/>
        <end position="153"/>
    </location>
</feature>
<dbReference type="PANTHER" id="PTHR13131">
    <property type="entry name" value="CYSTINOSIN"/>
    <property type="match status" value="1"/>
</dbReference>
<keyword evidence="6" id="KW-0769">Symport</keyword>
<keyword evidence="4 11" id="KW-0812">Transmembrane</keyword>
<accession>A0A8D9FCF9</accession>
<organism evidence="13">
    <name type="scientific">Cacopsylla melanoneura</name>
    <dbReference type="NCBI Taxonomy" id="428564"/>
    <lineage>
        <taxon>Eukaryota</taxon>
        <taxon>Metazoa</taxon>
        <taxon>Ecdysozoa</taxon>
        <taxon>Arthropoda</taxon>
        <taxon>Hexapoda</taxon>
        <taxon>Insecta</taxon>
        <taxon>Pterygota</taxon>
        <taxon>Neoptera</taxon>
        <taxon>Paraneoptera</taxon>
        <taxon>Hemiptera</taxon>
        <taxon>Sternorrhyncha</taxon>
        <taxon>Psylloidea</taxon>
        <taxon>Psyllidae</taxon>
        <taxon>Psyllinae</taxon>
        <taxon>Cacopsylla</taxon>
    </lineage>
</organism>
<dbReference type="GO" id="GO:0005765">
    <property type="term" value="C:lysosomal membrane"/>
    <property type="evidence" value="ECO:0007669"/>
    <property type="project" value="UniProtKB-SubCell"/>
</dbReference>
<evidence type="ECO:0000256" key="3">
    <source>
        <dbReference type="ARBA" id="ARBA00022448"/>
    </source>
</evidence>
<keyword evidence="5" id="KW-0677">Repeat</keyword>
<evidence type="ECO:0000256" key="9">
    <source>
        <dbReference type="ARBA" id="ARBA00023228"/>
    </source>
</evidence>
<evidence type="ECO:0000256" key="2">
    <source>
        <dbReference type="ARBA" id="ARBA00006855"/>
    </source>
</evidence>
<dbReference type="PANTHER" id="PTHR13131:SF5">
    <property type="entry name" value="CYSTINOSIN"/>
    <property type="match status" value="1"/>
</dbReference>
<feature type="transmembrane region" description="Helical" evidence="11">
    <location>
        <begin position="216"/>
        <end position="237"/>
    </location>
</feature>
<evidence type="ECO:0000256" key="6">
    <source>
        <dbReference type="ARBA" id="ARBA00022847"/>
    </source>
</evidence>
<keyword evidence="9" id="KW-0458">Lysosome</keyword>
<dbReference type="GO" id="GO:0015184">
    <property type="term" value="F:L-cystine transmembrane transporter activity"/>
    <property type="evidence" value="ECO:0007669"/>
    <property type="project" value="TreeGrafter"/>
</dbReference>
<feature type="chain" id="PRO_5036263063" evidence="12">
    <location>
        <begin position="30"/>
        <end position="380"/>
    </location>
</feature>
<sequence length="380" mass="42909">MVCDMPHALKGRKLFICTLVILFCAEIKANAPCLFISNPDITLLYTDKAYFSIIVNTPIQNESSIVINVNHDKVLSLDKTVIPLHPNMSSNTWNITITGKHPGNAILTATLNPAEQCIQSSAIHVAVEKDLRLGIASDVIGWIYFTAWTVSFYPQIYTNYKKKSVIGLNFDFLGLNIIGFFLYSLYNLGFYSSSLIQEQFFERNIHSAIPVQLNDVFFSTHATLVTLVTIFQCTIYERGTQRVSMGARFLMLTYFLYLSGVLGFVMFHTLEWIDFLNQCSHVKLTITLVKYIPQAFMNFQRKSTSGWSIGNVLLDFTGGTFSILQMVVLAINLDDWDGFLIDTTKLGLGLFSVAFDILFIVQHYLLYRNCSDIYDLGGSL</sequence>
<dbReference type="GO" id="GO:0015293">
    <property type="term" value="F:symporter activity"/>
    <property type="evidence" value="ECO:0007669"/>
    <property type="project" value="UniProtKB-KW"/>
</dbReference>
<dbReference type="SMART" id="SM00679">
    <property type="entry name" value="CTNS"/>
    <property type="match status" value="2"/>
</dbReference>
<keyword evidence="7 11" id="KW-1133">Transmembrane helix</keyword>
<name>A0A8D9FCF9_9HEMI</name>
<dbReference type="Gene3D" id="1.20.1280.290">
    <property type="match status" value="1"/>
</dbReference>
<protein>
    <submittedName>
        <fullName evidence="13">Cystinosin homolog</fullName>
    </submittedName>
</protein>
<evidence type="ECO:0000313" key="13">
    <source>
        <dbReference type="EMBL" id="CAG6785246.1"/>
    </source>
</evidence>
<evidence type="ECO:0000256" key="7">
    <source>
        <dbReference type="ARBA" id="ARBA00022989"/>
    </source>
</evidence>
<evidence type="ECO:0000256" key="4">
    <source>
        <dbReference type="ARBA" id="ARBA00022692"/>
    </source>
</evidence>
<dbReference type="InterPro" id="IPR005282">
    <property type="entry name" value="LC_transporter"/>
</dbReference>